<organism evidence="3 4">
    <name type="scientific">Sporosarcina psychrophila</name>
    <name type="common">Bacillus psychrophilus</name>
    <dbReference type="NCBI Taxonomy" id="1476"/>
    <lineage>
        <taxon>Bacteria</taxon>
        <taxon>Bacillati</taxon>
        <taxon>Bacillota</taxon>
        <taxon>Bacilli</taxon>
        <taxon>Bacillales</taxon>
        <taxon>Caryophanaceae</taxon>
        <taxon>Sporosarcina</taxon>
    </lineage>
</organism>
<evidence type="ECO:0000259" key="2">
    <source>
        <dbReference type="PROSITE" id="PS51272"/>
    </source>
</evidence>
<dbReference type="EMBL" id="JBEPME010000004">
    <property type="protein sequence ID" value="MET3658002.1"/>
    <property type="molecule type" value="Genomic_DNA"/>
</dbReference>
<feature type="signal peptide" evidence="1">
    <location>
        <begin position="1"/>
        <end position="23"/>
    </location>
</feature>
<keyword evidence="1" id="KW-0732">Signal</keyword>
<feature type="domain" description="SLH" evidence="2">
    <location>
        <begin position="144"/>
        <end position="207"/>
    </location>
</feature>
<evidence type="ECO:0000313" key="3">
    <source>
        <dbReference type="EMBL" id="MET3658002.1"/>
    </source>
</evidence>
<feature type="domain" description="SLH" evidence="2">
    <location>
        <begin position="23"/>
        <end position="88"/>
    </location>
</feature>
<sequence>MKKFTMALVAFLLVFTIIPIAKAETGRDSNPFSDLKGPNGDIIYLYNKNIIGGYPDGTFRPNEPITRAQVAAMLVKALDFKLIDKPTVQFKDVSNISKHYQTLATVSELGILRGENGYMRPGEITTRAQMAAILRRAFELPMDNQPTFVDVSPANWAFKDINSLAKNLIAGGYQDGTFKPGNPVTRSQFSSFLARALDDKMKLAGYRSAVSEKGVEVERDGWIYTVKTNKLVKINQKTKEEIILLSEDDFSDSDGYVEQKLRNGFPIILFNNQIFTPYWKEVDIKSGLPTDYGLMVSSITGEKLSTTGDKYNDITMYNLPNSNVIRNVTLHNFEIYFTIEKKVRQFDKGFNEEVNTDDMLILYSADQIGFGIKKVHEFDARVIFDDIKGSKVKPNVNQNNKSIKYDSSAMYYFNKKGVFAYSMLNGKTKRLSTIQAQDMTVMDTEIIVEDSKGKKHILKK</sequence>
<evidence type="ECO:0000313" key="4">
    <source>
        <dbReference type="Proteomes" id="UP001549104"/>
    </source>
</evidence>
<dbReference type="InterPro" id="IPR001119">
    <property type="entry name" value="SLH_dom"/>
</dbReference>
<proteinExistence type="predicted"/>
<accession>A0ABV2KA92</accession>
<keyword evidence="4" id="KW-1185">Reference proteome</keyword>
<dbReference type="PANTHER" id="PTHR43308:SF5">
    <property type="entry name" value="S-LAYER PROTEIN _ PEPTIDOGLYCAN ENDO-BETA-N-ACETYLGLUCOSAMINIDASE"/>
    <property type="match status" value="1"/>
</dbReference>
<dbReference type="PROSITE" id="PS51272">
    <property type="entry name" value="SLH"/>
    <property type="match status" value="2"/>
</dbReference>
<feature type="chain" id="PRO_5045295682" description="SLH domain-containing protein" evidence="1">
    <location>
        <begin position="24"/>
        <end position="460"/>
    </location>
</feature>
<dbReference type="Pfam" id="PF00395">
    <property type="entry name" value="SLH"/>
    <property type="match status" value="3"/>
</dbReference>
<dbReference type="Proteomes" id="UP001549104">
    <property type="component" value="Unassembled WGS sequence"/>
</dbReference>
<dbReference type="InterPro" id="IPR051465">
    <property type="entry name" value="Cell_Envelope_Struct_Comp"/>
</dbReference>
<comment type="caution">
    <text evidence="3">The sequence shown here is derived from an EMBL/GenBank/DDBJ whole genome shotgun (WGS) entry which is preliminary data.</text>
</comment>
<dbReference type="RefSeq" id="WP_067206738.1">
    <property type="nucleotide sequence ID" value="NZ_CP014616.1"/>
</dbReference>
<name>A0ABV2KA92_SPOPS</name>
<gene>
    <name evidence="3" type="ORF">ABIC55_003099</name>
</gene>
<protein>
    <recommendedName>
        <fullName evidence="2">SLH domain-containing protein</fullName>
    </recommendedName>
</protein>
<reference evidence="3 4" key="1">
    <citation type="submission" date="2024-06" db="EMBL/GenBank/DDBJ databases">
        <title>Sorghum-associated microbial communities from plants grown in Nebraska, USA.</title>
        <authorList>
            <person name="Schachtman D."/>
        </authorList>
    </citation>
    <scope>NUCLEOTIDE SEQUENCE [LARGE SCALE GENOMIC DNA]</scope>
    <source>
        <strain evidence="3 4">1288</strain>
    </source>
</reference>
<evidence type="ECO:0000256" key="1">
    <source>
        <dbReference type="SAM" id="SignalP"/>
    </source>
</evidence>
<dbReference type="PANTHER" id="PTHR43308">
    <property type="entry name" value="OUTER MEMBRANE PROTEIN ALPHA-RELATED"/>
    <property type="match status" value="1"/>
</dbReference>